<dbReference type="InterPro" id="IPR000677">
    <property type="entry name" value="Chitinase-like"/>
</dbReference>
<comment type="caution">
    <text evidence="1">The sequence shown here is derived from an EMBL/GenBank/DDBJ whole genome shotgun (WGS) entry which is preliminary data.</text>
</comment>
<dbReference type="SUPFAM" id="SSF51445">
    <property type="entry name" value="(Trans)glycosidases"/>
    <property type="match status" value="1"/>
</dbReference>
<accession>A0AAU9NCW8</accession>
<keyword evidence="2" id="KW-1185">Reference proteome</keyword>
<evidence type="ECO:0008006" key="3">
    <source>
        <dbReference type="Google" id="ProtNLM"/>
    </source>
</evidence>
<dbReference type="EMBL" id="CAKMRJ010003334">
    <property type="protein sequence ID" value="CAH1432388.1"/>
    <property type="molecule type" value="Genomic_DNA"/>
</dbReference>
<dbReference type="Gene3D" id="3.20.20.80">
    <property type="entry name" value="Glycosidases"/>
    <property type="match status" value="2"/>
</dbReference>
<dbReference type="PANTHER" id="PTHR46476:SF8">
    <property type="entry name" value="CHITINASE 2-LIKE"/>
    <property type="match status" value="1"/>
</dbReference>
<sequence length="300" mass="33558">MVNRVERPHQRNYYSSSQHIFLGVVFQAHAVVRPIKKKNTEEEKRIERKEKCVASRYHDHGSSHNGEGGRCSPRVIGVEVQTHRQRTCIHVRIYGALILFNSTSIHIEDSGLHRSHGAANSNLFREYIGAESDSVKLSDVPINSKVEVHFILAFAIDYTSDNHPSSTNGKFNVFWETKNLGPSAIASVKAKNSNVKVAVSLGGDSVVHDKNKFYAYDQISVSQFVKHFHHQQASSYKGRQLLASFISKGNLGLPPNKGFFEACKELKRDGKLGGIFVWCADESKEFGFRYEKAALALLAA</sequence>
<proteinExistence type="predicted"/>
<evidence type="ECO:0000313" key="1">
    <source>
        <dbReference type="EMBL" id="CAH1432388.1"/>
    </source>
</evidence>
<protein>
    <recommendedName>
        <fullName evidence="3">Chitinase</fullName>
    </recommendedName>
</protein>
<dbReference type="AlphaFoldDB" id="A0AAU9NCW8"/>
<dbReference type="PRINTS" id="PR00551">
    <property type="entry name" value="2SGLOBULIN"/>
</dbReference>
<gene>
    <name evidence="1" type="ORF">LVIROSA_LOCUS19037</name>
</gene>
<dbReference type="Proteomes" id="UP001157418">
    <property type="component" value="Unassembled WGS sequence"/>
</dbReference>
<evidence type="ECO:0000313" key="2">
    <source>
        <dbReference type="Proteomes" id="UP001157418"/>
    </source>
</evidence>
<name>A0AAU9NCW8_9ASTR</name>
<dbReference type="PANTHER" id="PTHR46476">
    <property type="entry name" value="CHITINASE 2-LIKE"/>
    <property type="match status" value="1"/>
</dbReference>
<organism evidence="1 2">
    <name type="scientific">Lactuca virosa</name>
    <dbReference type="NCBI Taxonomy" id="75947"/>
    <lineage>
        <taxon>Eukaryota</taxon>
        <taxon>Viridiplantae</taxon>
        <taxon>Streptophyta</taxon>
        <taxon>Embryophyta</taxon>
        <taxon>Tracheophyta</taxon>
        <taxon>Spermatophyta</taxon>
        <taxon>Magnoliopsida</taxon>
        <taxon>eudicotyledons</taxon>
        <taxon>Gunneridae</taxon>
        <taxon>Pentapetalae</taxon>
        <taxon>asterids</taxon>
        <taxon>campanulids</taxon>
        <taxon>Asterales</taxon>
        <taxon>Asteraceae</taxon>
        <taxon>Cichorioideae</taxon>
        <taxon>Cichorieae</taxon>
        <taxon>Lactucinae</taxon>
        <taxon>Lactuca</taxon>
    </lineage>
</organism>
<dbReference type="InterPro" id="IPR017853">
    <property type="entry name" value="GH"/>
</dbReference>
<reference evidence="1 2" key="1">
    <citation type="submission" date="2022-01" db="EMBL/GenBank/DDBJ databases">
        <authorList>
            <person name="Xiong W."/>
            <person name="Schranz E."/>
        </authorList>
    </citation>
    <scope>NUCLEOTIDE SEQUENCE [LARGE SCALE GENOMIC DNA]</scope>
</reference>